<proteinExistence type="inferred from homology"/>
<dbReference type="RefSeq" id="WP_188698896.1">
    <property type="nucleotide sequence ID" value="NZ_BMLS01000008.1"/>
</dbReference>
<dbReference type="FunFam" id="3.40.50.300:FF:000356">
    <property type="entry name" value="DNA repair protein RecN"/>
    <property type="match status" value="1"/>
</dbReference>
<dbReference type="GO" id="GO:0009432">
    <property type="term" value="P:SOS response"/>
    <property type="evidence" value="ECO:0007669"/>
    <property type="project" value="UniProtKB-ARBA"/>
</dbReference>
<keyword evidence="6" id="KW-0067">ATP-binding</keyword>
<gene>
    <name evidence="12" type="primary">recN</name>
    <name evidence="12" type="ORF">GCM10010982_37420</name>
</gene>
<dbReference type="AlphaFoldDB" id="A0A917Z6V3"/>
<dbReference type="SUPFAM" id="SSF52540">
    <property type="entry name" value="P-loop containing nucleoside triphosphate hydrolases"/>
    <property type="match status" value="2"/>
</dbReference>
<comment type="similarity">
    <text evidence="2 9">Belongs to the RecN family.</text>
</comment>
<reference evidence="12" key="1">
    <citation type="journal article" date="2014" name="Int. J. Syst. Evol. Microbiol.">
        <title>Complete genome sequence of Corynebacterium casei LMG S-19264T (=DSM 44701T), isolated from a smear-ripened cheese.</title>
        <authorList>
            <consortium name="US DOE Joint Genome Institute (JGI-PGF)"/>
            <person name="Walter F."/>
            <person name="Albersmeier A."/>
            <person name="Kalinowski J."/>
            <person name="Ruckert C."/>
        </authorList>
    </citation>
    <scope>NUCLEOTIDE SEQUENCE</scope>
    <source>
        <strain evidence="12">CGMCC 1.7086</strain>
    </source>
</reference>
<dbReference type="InterPro" id="IPR004604">
    <property type="entry name" value="DNA_recomb/repair_RecN"/>
</dbReference>
<dbReference type="PIRSF" id="PIRSF003128">
    <property type="entry name" value="RecN"/>
    <property type="match status" value="1"/>
</dbReference>
<dbReference type="GO" id="GO:0005524">
    <property type="term" value="F:ATP binding"/>
    <property type="evidence" value="ECO:0007669"/>
    <property type="project" value="UniProtKB-KW"/>
</dbReference>
<keyword evidence="10" id="KW-0175">Coiled coil</keyword>
<dbReference type="GO" id="GO:0006310">
    <property type="term" value="P:DNA recombination"/>
    <property type="evidence" value="ECO:0007669"/>
    <property type="project" value="InterPro"/>
</dbReference>
<evidence type="ECO:0000256" key="1">
    <source>
        <dbReference type="ARBA" id="ARBA00003618"/>
    </source>
</evidence>
<keyword evidence="4" id="KW-0547">Nucleotide-binding</keyword>
<protein>
    <recommendedName>
        <fullName evidence="3 9">DNA repair protein RecN</fullName>
    </recommendedName>
    <alternativeName>
        <fullName evidence="8 9">Recombination protein N</fullName>
    </alternativeName>
</protein>
<evidence type="ECO:0000259" key="11">
    <source>
        <dbReference type="Pfam" id="PF02463"/>
    </source>
</evidence>
<evidence type="ECO:0000256" key="6">
    <source>
        <dbReference type="ARBA" id="ARBA00022840"/>
    </source>
</evidence>
<dbReference type="NCBIfam" id="NF008121">
    <property type="entry name" value="PRK10869.1"/>
    <property type="match status" value="1"/>
</dbReference>
<dbReference type="GO" id="GO:0006281">
    <property type="term" value="P:DNA repair"/>
    <property type="evidence" value="ECO:0007669"/>
    <property type="project" value="UniProtKB-KW"/>
</dbReference>
<evidence type="ECO:0000256" key="10">
    <source>
        <dbReference type="SAM" id="Coils"/>
    </source>
</evidence>
<evidence type="ECO:0000256" key="7">
    <source>
        <dbReference type="ARBA" id="ARBA00023204"/>
    </source>
</evidence>
<dbReference type="EMBL" id="BMLS01000008">
    <property type="protein sequence ID" value="GGO74485.1"/>
    <property type="molecule type" value="Genomic_DNA"/>
</dbReference>
<evidence type="ECO:0000256" key="8">
    <source>
        <dbReference type="ARBA" id="ARBA00033408"/>
    </source>
</evidence>
<dbReference type="InterPro" id="IPR027417">
    <property type="entry name" value="P-loop_NTPase"/>
</dbReference>
<accession>A0A917Z6V3</accession>
<keyword evidence="13" id="KW-1185">Reference proteome</keyword>
<dbReference type="NCBIfam" id="TIGR00634">
    <property type="entry name" value="recN"/>
    <property type="match status" value="1"/>
</dbReference>
<organism evidence="12 13">
    <name type="scientific">Bowmanella pacifica</name>
    <dbReference type="NCBI Taxonomy" id="502051"/>
    <lineage>
        <taxon>Bacteria</taxon>
        <taxon>Pseudomonadati</taxon>
        <taxon>Pseudomonadota</taxon>
        <taxon>Gammaproteobacteria</taxon>
        <taxon>Alteromonadales</taxon>
        <taxon>Alteromonadaceae</taxon>
        <taxon>Bowmanella</taxon>
    </lineage>
</organism>
<feature type="coiled-coil region" evidence="10">
    <location>
        <begin position="157"/>
        <end position="184"/>
    </location>
</feature>
<evidence type="ECO:0000256" key="3">
    <source>
        <dbReference type="ARBA" id="ARBA00021315"/>
    </source>
</evidence>
<dbReference type="PANTHER" id="PTHR11059:SF0">
    <property type="entry name" value="DNA REPAIR PROTEIN RECN"/>
    <property type="match status" value="1"/>
</dbReference>
<evidence type="ECO:0000256" key="4">
    <source>
        <dbReference type="ARBA" id="ARBA00022741"/>
    </source>
</evidence>
<evidence type="ECO:0000313" key="13">
    <source>
        <dbReference type="Proteomes" id="UP000606935"/>
    </source>
</evidence>
<dbReference type="InterPro" id="IPR003395">
    <property type="entry name" value="RecF/RecN/SMC_N"/>
</dbReference>
<reference evidence="12" key="2">
    <citation type="submission" date="2020-09" db="EMBL/GenBank/DDBJ databases">
        <authorList>
            <person name="Sun Q."/>
            <person name="Zhou Y."/>
        </authorList>
    </citation>
    <scope>NUCLEOTIDE SEQUENCE</scope>
    <source>
        <strain evidence="12">CGMCC 1.7086</strain>
    </source>
</reference>
<dbReference type="Proteomes" id="UP000606935">
    <property type="component" value="Unassembled WGS sequence"/>
</dbReference>
<dbReference type="Gene3D" id="3.40.50.300">
    <property type="entry name" value="P-loop containing nucleotide triphosphate hydrolases"/>
    <property type="match status" value="2"/>
</dbReference>
<evidence type="ECO:0000256" key="5">
    <source>
        <dbReference type="ARBA" id="ARBA00022763"/>
    </source>
</evidence>
<dbReference type="GO" id="GO:0043590">
    <property type="term" value="C:bacterial nucleoid"/>
    <property type="evidence" value="ECO:0007669"/>
    <property type="project" value="TreeGrafter"/>
</dbReference>
<name>A0A917Z6V3_9ALTE</name>
<comment type="caution">
    <text evidence="12">The sequence shown here is derived from an EMBL/GenBank/DDBJ whole genome shotgun (WGS) entry which is preliminary data.</text>
</comment>
<dbReference type="Pfam" id="PF02463">
    <property type="entry name" value="SMC_N"/>
    <property type="match status" value="1"/>
</dbReference>
<evidence type="ECO:0000313" key="12">
    <source>
        <dbReference type="EMBL" id="GGO74485.1"/>
    </source>
</evidence>
<dbReference type="CDD" id="cd03241">
    <property type="entry name" value="ABC_RecN"/>
    <property type="match status" value="2"/>
</dbReference>
<keyword evidence="5 9" id="KW-0227">DNA damage</keyword>
<dbReference type="PANTHER" id="PTHR11059">
    <property type="entry name" value="DNA REPAIR PROTEIN RECN"/>
    <property type="match status" value="1"/>
</dbReference>
<keyword evidence="7 9" id="KW-0234">DNA repair</keyword>
<feature type="domain" description="RecF/RecN/SMC N-terminal" evidence="11">
    <location>
        <begin position="2"/>
        <end position="514"/>
    </location>
</feature>
<comment type="function">
    <text evidence="1 9">May be involved in recombinational repair of damaged DNA.</text>
</comment>
<sequence length="555" mass="62200">MLLQLSVRNFAIVQSLDIELHSGMTAITGETGAGKSIAIDALSLCLGDRAEASMVRKGADKAEITACFALHNLPLAQQWLTSQELQEDDQECVIRRVISCEGRSKAYINGAPVSLQQLKGLGQYLVNIHGQHAHQQLLKADVQRELLDNYANHPDLLQELLNRYQQLQETRKQYQLLQDNQQHREARRQLLAYQVQELDEFAIEESEFEQLEVEHKRLSHSQSLLEQSQTSFHQLYDADDINALSIIQHAIDRLSELQEHDASLTPIVDLLSEANIQVDEASQQLRDYIDGLEVDPFRMQQVEARFSKAMELARKHQVMPEGLYEYHQSLVQEFAQLQQDDNQLEALALTLEQLKQAYIQTAEVLSRSRQTAAQKLAEQVQNEIRQMNMSQASFAIQVQFDPQMAINRQGQDVIRFVVATNPGQPADLLEKVASGGELSRIGLAVQVIASANHKVPTMIFDEVDTGISGPTASVVGQLLRRLGQDAQVLCVTHLPQVAACAHHQMLVTKFSDGKTTETHMIPLAQQQRIEELARLLAGDKLTDTALANARELLGL</sequence>
<evidence type="ECO:0000256" key="2">
    <source>
        <dbReference type="ARBA" id="ARBA00009441"/>
    </source>
</evidence>
<dbReference type="FunFam" id="3.40.50.300:FF:000319">
    <property type="entry name" value="DNA repair protein RecN"/>
    <property type="match status" value="1"/>
</dbReference>
<evidence type="ECO:0000256" key="9">
    <source>
        <dbReference type="PIRNR" id="PIRNR003128"/>
    </source>
</evidence>